<sequence length="570" mass="58928">MTALLAILRFSLRQQAKRLIVGALLLLLTLAAGAGLMASAGYLIAGAGLAGLGLIAFNTLVPSSGIRLFALLRPFGRYGERLVTHDATLRLLSALRVSIFRGLMASGAKQRHGLMLNRLSSDVDALDGLTIRIAGPLAAALLATLLAAVALGLLSVTLMLAILAPALLLGLLLPLLLGFRARKDARRRVVALDALRVRLIDLDRGRTELALAGRLGQATSHVIDAADRASETDRRLARQEAGIRFVAGLGGQVSIALAALAGAPLLAQGIIDGPLFGLIVLGAFTAAELGAPIRAAALDLGRMAVAGRRIAPLMLDDDRLADDGVPKMPCPGTTADLDFDAVRFAYAGDRPPVLGGLSLSIPEGRRVAIIGPSGCGKSTVAGLASGLLHPTEGTVRIGGAGLVRPGLAANGLRVGLLSQETRLFSGSIADNLRLGRPDATDGDLMEACQTAGFTPVLARLEAGLASRLGDGGSGLSGGERRRLALARLLVAKPDVFVLDEPTEGLDEESAAMVLAGLDHVTRGATVVLVTHLHREARLADAIWRLGPDGSLEASAARGEATFEALQKGLR</sequence>
<keyword evidence="12" id="KW-1185">Reference proteome</keyword>
<keyword evidence="4" id="KW-0547">Nucleotide-binding</keyword>
<dbReference type="OrthoDB" id="5288404at2"/>
<dbReference type="PROSITE" id="PS50893">
    <property type="entry name" value="ABC_TRANSPORTER_2"/>
    <property type="match status" value="1"/>
</dbReference>
<dbReference type="AlphaFoldDB" id="A0A2C9D3K6"/>
<evidence type="ECO:0000259" key="9">
    <source>
        <dbReference type="PROSITE" id="PS50893"/>
    </source>
</evidence>
<feature type="transmembrane region" description="Helical" evidence="8">
    <location>
        <begin position="20"/>
        <end position="44"/>
    </location>
</feature>
<dbReference type="SUPFAM" id="SSF90123">
    <property type="entry name" value="ABC transporter transmembrane region"/>
    <property type="match status" value="1"/>
</dbReference>
<feature type="transmembrane region" description="Helical" evidence="8">
    <location>
        <begin position="245"/>
        <end position="267"/>
    </location>
</feature>
<feature type="transmembrane region" description="Helical" evidence="8">
    <location>
        <begin position="160"/>
        <end position="179"/>
    </location>
</feature>
<comment type="subcellular location">
    <subcellularLocation>
        <location evidence="1">Cell membrane</location>
        <topology evidence="1">Multi-pass membrane protein</topology>
    </subcellularLocation>
</comment>
<evidence type="ECO:0000313" key="11">
    <source>
        <dbReference type="EMBL" id="SON54769.1"/>
    </source>
</evidence>
<dbReference type="InterPro" id="IPR011527">
    <property type="entry name" value="ABC1_TM_dom"/>
</dbReference>
<dbReference type="GO" id="GO:0045454">
    <property type="term" value="P:cell redox homeostasis"/>
    <property type="evidence" value="ECO:0007669"/>
    <property type="project" value="InterPro"/>
</dbReference>
<dbReference type="GO" id="GO:0005524">
    <property type="term" value="F:ATP binding"/>
    <property type="evidence" value="ECO:0007669"/>
    <property type="project" value="UniProtKB-KW"/>
</dbReference>
<feature type="transmembrane region" description="Helical" evidence="8">
    <location>
        <begin position="133"/>
        <end position="154"/>
    </location>
</feature>
<dbReference type="InterPro" id="IPR017871">
    <property type="entry name" value="ABC_transporter-like_CS"/>
</dbReference>
<dbReference type="CDD" id="cd03228">
    <property type="entry name" value="ABCC_MRP_Like"/>
    <property type="match status" value="1"/>
</dbReference>
<dbReference type="RefSeq" id="WP_099555330.1">
    <property type="nucleotide sequence ID" value="NZ_LT960614.1"/>
</dbReference>
<proteinExistence type="inferred from homology"/>
<dbReference type="Gene3D" id="3.40.50.300">
    <property type="entry name" value="P-loop containing nucleotide triphosphate hydrolases"/>
    <property type="match status" value="1"/>
</dbReference>
<evidence type="ECO:0000256" key="5">
    <source>
        <dbReference type="ARBA" id="ARBA00022840"/>
    </source>
</evidence>
<dbReference type="KEGG" id="hdi:HDIA_1228"/>
<name>A0A2C9D3K6_9HYPH</name>
<dbReference type="PROSITE" id="PS50929">
    <property type="entry name" value="ABC_TM1F"/>
    <property type="match status" value="1"/>
</dbReference>
<dbReference type="Proteomes" id="UP000223606">
    <property type="component" value="Chromosome 1"/>
</dbReference>
<dbReference type="GO" id="GO:0016887">
    <property type="term" value="F:ATP hydrolysis activity"/>
    <property type="evidence" value="ECO:0007669"/>
    <property type="project" value="InterPro"/>
</dbReference>
<evidence type="ECO:0000256" key="3">
    <source>
        <dbReference type="ARBA" id="ARBA00022692"/>
    </source>
</evidence>
<protein>
    <submittedName>
        <fullName evidence="11">ATP-binding/permease protein CydC</fullName>
    </submittedName>
</protein>
<dbReference type="InterPro" id="IPR039421">
    <property type="entry name" value="Type_1_exporter"/>
</dbReference>
<reference evidence="12" key="1">
    <citation type="submission" date="2017-09" db="EMBL/GenBank/DDBJ databases">
        <title>Genome sequence of Nannocystis excedens DSM 71.</title>
        <authorList>
            <person name="Blom J."/>
        </authorList>
    </citation>
    <scope>NUCLEOTIDE SEQUENCE [LARGE SCALE GENOMIC DNA]</scope>
    <source>
        <strain evidence="12">type strain: E19</strain>
    </source>
</reference>
<organism evidence="11 12">
    <name type="scientific">Hartmannibacter diazotrophicus</name>
    <dbReference type="NCBI Taxonomy" id="1482074"/>
    <lineage>
        <taxon>Bacteria</taxon>
        <taxon>Pseudomonadati</taxon>
        <taxon>Pseudomonadota</taxon>
        <taxon>Alphaproteobacteria</taxon>
        <taxon>Hyphomicrobiales</taxon>
        <taxon>Pleomorphomonadaceae</taxon>
        <taxon>Hartmannibacter</taxon>
    </lineage>
</organism>
<dbReference type="SMART" id="SM00382">
    <property type="entry name" value="AAA"/>
    <property type="match status" value="1"/>
</dbReference>
<dbReference type="InterPro" id="IPR027417">
    <property type="entry name" value="P-loop_NTPase"/>
</dbReference>
<dbReference type="GO" id="GO:0005886">
    <property type="term" value="C:plasma membrane"/>
    <property type="evidence" value="ECO:0007669"/>
    <property type="project" value="UniProtKB-SubCell"/>
</dbReference>
<dbReference type="InterPro" id="IPR003593">
    <property type="entry name" value="AAA+_ATPase"/>
</dbReference>
<evidence type="ECO:0000256" key="6">
    <source>
        <dbReference type="ARBA" id="ARBA00022989"/>
    </source>
</evidence>
<evidence type="ECO:0000256" key="4">
    <source>
        <dbReference type="ARBA" id="ARBA00022741"/>
    </source>
</evidence>
<keyword evidence="3 8" id="KW-0812">Transmembrane</keyword>
<dbReference type="Pfam" id="PF00005">
    <property type="entry name" value="ABC_tran"/>
    <property type="match status" value="1"/>
</dbReference>
<evidence type="ECO:0000256" key="7">
    <source>
        <dbReference type="ARBA" id="ARBA00023136"/>
    </source>
</evidence>
<dbReference type="NCBIfam" id="TIGR02868">
    <property type="entry name" value="CydC"/>
    <property type="match status" value="1"/>
</dbReference>
<dbReference type="InterPro" id="IPR014223">
    <property type="entry name" value="ABC_CydC/D"/>
</dbReference>
<evidence type="ECO:0000259" key="10">
    <source>
        <dbReference type="PROSITE" id="PS50929"/>
    </source>
</evidence>
<comment type="similarity">
    <text evidence="2">Belongs to the ABC transporter superfamily.</text>
</comment>
<dbReference type="PROSITE" id="PS00211">
    <property type="entry name" value="ABC_TRANSPORTER_1"/>
    <property type="match status" value="1"/>
</dbReference>
<gene>
    <name evidence="11" type="primary">cydC</name>
    <name evidence="11" type="ORF">HDIA_1228</name>
</gene>
<keyword evidence="5 11" id="KW-0067">ATP-binding</keyword>
<dbReference type="GO" id="GO:0034775">
    <property type="term" value="P:glutathione transmembrane transport"/>
    <property type="evidence" value="ECO:0007669"/>
    <property type="project" value="InterPro"/>
</dbReference>
<evidence type="ECO:0000256" key="1">
    <source>
        <dbReference type="ARBA" id="ARBA00004651"/>
    </source>
</evidence>
<feature type="domain" description="ABC transmembrane type-1" evidence="10">
    <location>
        <begin position="23"/>
        <end position="281"/>
    </location>
</feature>
<dbReference type="SUPFAM" id="SSF52540">
    <property type="entry name" value="P-loop containing nucleoside triphosphate hydrolases"/>
    <property type="match status" value="1"/>
</dbReference>
<dbReference type="PANTHER" id="PTHR24221">
    <property type="entry name" value="ATP-BINDING CASSETTE SUB-FAMILY B"/>
    <property type="match status" value="1"/>
</dbReference>
<evidence type="ECO:0000313" key="12">
    <source>
        <dbReference type="Proteomes" id="UP000223606"/>
    </source>
</evidence>
<dbReference type="InterPro" id="IPR036640">
    <property type="entry name" value="ABC1_TM_sf"/>
</dbReference>
<evidence type="ECO:0000256" key="8">
    <source>
        <dbReference type="SAM" id="Phobius"/>
    </source>
</evidence>
<dbReference type="EMBL" id="LT960614">
    <property type="protein sequence ID" value="SON54769.1"/>
    <property type="molecule type" value="Genomic_DNA"/>
</dbReference>
<evidence type="ECO:0000256" key="2">
    <source>
        <dbReference type="ARBA" id="ARBA00005417"/>
    </source>
</evidence>
<accession>A0A2C9D3K6</accession>
<keyword evidence="7 8" id="KW-0472">Membrane</keyword>
<dbReference type="GO" id="GO:0034040">
    <property type="term" value="F:ATPase-coupled lipid transmembrane transporter activity"/>
    <property type="evidence" value="ECO:0007669"/>
    <property type="project" value="TreeGrafter"/>
</dbReference>
<dbReference type="PANTHER" id="PTHR24221:SF654">
    <property type="entry name" value="ATP-BINDING CASSETTE SUB-FAMILY B MEMBER 6"/>
    <property type="match status" value="1"/>
</dbReference>
<feature type="transmembrane region" description="Helical" evidence="8">
    <location>
        <begin position="50"/>
        <end position="72"/>
    </location>
</feature>
<dbReference type="Gene3D" id="1.20.1560.10">
    <property type="entry name" value="ABC transporter type 1, transmembrane domain"/>
    <property type="match status" value="1"/>
</dbReference>
<dbReference type="InterPro" id="IPR003439">
    <property type="entry name" value="ABC_transporter-like_ATP-bd"/>
</dbReference>
<dbReference type="GO" id="GO:0140359">
    <property type="term" value="F:ABC-type transporter activity"/>
    <property type="evidence" value="ECO:0007669"/>
    <property type="project" value="InterPro"/>
</dbReference>
<feature type="domain" description="ABC transporter" evidence="9">
    <location>
        <begin position="337"/>
        <end position="567"/>
    </location>
</feature>
<keyword evidence="6 8" id="KW-1133">Transmembrane helix</keyword>